<dbReference type="RefSeq" id="WP_114804619.1">
    <property type="nucleotide sequence ID" value="NZ_QQAV01000014.1"/>
</dbReference>
<comment type="similarity">
    <text evidence="1">Belongs to the UPF0065 (bug) family.</text>
</comment>
<name>A0A370F6E7_9BURK</name>
<dbReference type="Gene3D" id="3.40.190.150">
    <property type="entry name" value="Bordetella uptake gene, domain 1"/>
    <property type="match status" value="1"/>
</dbReference>
<dbReference type="AlphaFoldDB" id="A0A370F6E7"/>
<evidence type="ECO:0000256" key="2">
    <source>
        <dbReference type="SAM" id="SignalP"/>
    </source>
</evidence>
<sequence length="325" mass="33995">MVKLFRCVLAVALSVVAGASLAQEAYPSKPVRILIPYAPGGGVDAAARLVAQSLGTVMGQNFVVESKPGGNTVIAAEAVARAAPDGYTLLLTGGSTMTLLPLTQAKLPFVPLNDFAPVGQVSRLPYFLAVSATQPYKNAKELLADPKARDGALAYASNGIGSMAHIGTEMLIQRAGAKMIHVPYNGFTPAIADLVTGRTVMVMADLAPLNAQIQDGKLRPLAVASEKRSPFLPDVPTLAEAGYPGTEFEVWLALYAPAKTPRAVVDKLSAELNKVLANPATREAFVRLGHEADYAAPDAVRKRIQAEQSAFAPAVRAAGLAAQTN</sequence>
<proteinExistence type="inferred from homology"/>
<evidence type="ECO:0000256" key="1">
    <source>
        <dbReference type="ARBA" id="ARBA00006987"/>
    </source>
</evidence>
<feature type="signal peptide" evidence="2">
    <location>
        <begin position="1"/>
        <end position="22"/>
    </location>
</feature>
<keyword evidence="2" id="KW-0732">Signal</keyword>
<accession>A0A370F6E7</accession>
<evidence type="ECO:0000313" key="3">
    <source>
        <dbReference type="EMBL" id="RDI18593.1"/>
    </source>
</evidence>
<dbReference type="Pfam" id="PF03401">
    <property type="entry name" value="TctC"/>
    <property type="match status" value="1"/>
</dbReference>
<comment type="caution">
    <text evidence="3">The sequence shown here is derived from an EMBL/GenBank/DDBJ whole genome shotgun (WGS) entry which is preliminary data.</text>
</comment>
<keyword evidence="4" id="KW-1185">Reference proteome</keyword>
<dbReference type="CDD" id="cd07012">
    <property type="entry name" value="PBP2_Bug_TTT"/>
    <property type="match status" value="1"/>
</dbReference>
<dbReference type="PANTHER" id="PTHR42928:SF5">
    <property type="entry name" value="BLR1237 PROTEIN"/>
    <property type="match status" value="1"/>
</dbReference>
<protein>
    <submittedName>
        <fullName evidence="3">Tripartite-type tricarboxylate transporter receptor subunit TctC</fullName>
    </submittedName>
</protein>
<dbReference type="InterPro" id="IPR042100">
    <property type="entry name" value="Bug_dom1"/>
</dbReference>
<gene>
    <name evidence="3" type="ORF">DFR41_11441</name>
</gene>
<dbReference type="PIRSF" id="PIRSF017082">
    <property type="entry name" value="YflP"/>
    <property type="match status" value="1"/>
</dbReference>
<dbReference type="SUPFAM" id="SSF53850">
    <property type="entry name" value="Periplasmic binding protein-like II"/>
    <property type="match status" value="1"/>
</dbReference>
<dbReference type="OrthoDB" id="8685924at2"/>
<feature type="chain" id="PRO_5016596431" evidence="2">
    <location>
        <begin position="23"/>
        <end position="325"/>
    </location>
</feature>
<reference evidence="3 4" key="1">
    <citation type="submission" date="2018-07" db="EMBL/GenBank/DDBJ databases">
        <title>Genomic Encyclopedia of Type Strains, Phase IV (KMG-IV): sequencing the most valuable type-strain genomes for metagenomic binning, comparative biology and taxonomic classification.</title>
        <authorList>
            <person name="Goeker M."/>
        </authorList>
    </citation>
    <scope>NUCLEOTIDE SEQUENCE [LARGE SCALE GENOMIC DNA]</scope>
    <source>
        <strain evidence="3 4">DSM 21352</strain>
    </source>
</reference>
<keyword evidence="3" id="KW-0675">Receptor</keyword>
<evidence type="ECO:0000313" key="4">
    <source>
        <dbReference type="Proteomes" id="UP000255265"/>
    </source>
</evidence>
<dbReference type="Proteomes" id="UP000255265">
    <property type="component" value="Unassembled WGS sequence"/>
</dbReference>
<dbReference type="EMBL" id="QQAV01000014">
    <property type="protein sequence ID" value="RDI18593.1"/>
    <property type="molecule type" value="Genomic_DNA"/>
</dbReference>
<organism evidence="3 4">
    <name type="scientific">Pseudacidovorax intermedius</name>
    <dbReference type="NCBI Taxonomy" id="433924"/>
    <lineage>
        <taxon>Bacteria</taxon>
        <taxon>Pseudomonadati</taxon>
        <taxon>Pseudomonadota</taxon>
        <taxon>Betaproteobacteria</taxon>
        <taxon>Burkholderiales</taxon>
        <taxon>Comamonadaceae</taxon>
        <taxon>Pseudacidovorax</taxon>
    </lineage>
</organism>
<dbReference type="Gene3D" id="3.40.190.10">
    <property type="entry name" value="Periplasmic binding protein-like II"/>
    <property type="match status" value="1"/>
</dbReference>
<dbReference type="STRING" id="433924.NS331_23900"/>
<dbReference type="PANTHER" id="PTHR42928">
    <property type="entry name" value="TRICARBOXYLATE-BINDING PROTEIN"/>
    <property type="match status" value="1"/>
</dbReference>
<dbReference type="InterPro" id="IPR005064">
    <property type="entry name" value="BUG"/>
</dbReference>